<gene>
    <name evidence="2" type="ORF">A3A94_01450</name>
</gene>
<proteinExistence type="predicted"/>
<protein>
    <submittedName>
        <fullName evidence="2">Uncharacterized protein</fullName>
    </submittedName>
</protein>
<keyword evidence="1" id="KW-0472">Membrane</keyword>
<name>A0A1G2FJI3_9BACT</name>
<feature type="transmembrane region" description="Helical" evidence="1">
    <location>
        <begin position="164"/>
        <end position="184"/>
    </location>
</feature>
<feature type="transmembrane region" description="Helical" evidence="1">
    <location>
        <begin position="132"/>
        <end position="152"/>
    </location>
</feature>
<reference evidence="2 3" key="1">
    <citation type="journal article" date="2016" name="Nat. Commun.">
        <title>Thousands of microbial genomes shed light on interconnected biogeochemical processes in an aquifer system.</title>
        <authorList>
            <person name="Anantharaman K."/>
            <person name="Brown C.T."/>
            <person name="Hug L.A."/>
            <person name="Sharon I."/>
            <person name="Castelle C.J."/>
            <person name="Probst A.J."/>
            <person name="Thomas B.C."/>
            <person name="Singh A."/>
            <person name="Wilkins M.J."/>
            <person name="Karaoz U."/>
            <person name="Brodie E.L."/>
            <person name="Williams K.H."/>
            <person name="Hubbard S.S."/>
            <person name="Banfield J.F."/>
        </authorList>
    </citation>
    <scope>NUCLEOTIDE SEQUENCE [LARGE SCALE GENOMIC DNA]</scope>
</reference>
<sequence>MSFFWLKIIKTRPRTFLQINSCKEYFNFCIQPLKAVKKIKKVRGKKILSTLLLIFTISALGIFVIGTKETQAGFGFIGDAILNIFSTLVYAFFRFFSLLLKISGFFLNWAFGLERFTDVGVVQEGWRISRGVVNLFFVLVLMFIAFAAILQIETYGLKKLLPKLIIAALLINFSLVIAGAIIDFSQVLSHFFLKPFEGQAVSLSEFVAKGLNITKIFEAKGGAEAVGAEAKRKGVDALTVLIGILGGLAVIIIMFIVMTAAAGFLIVRVVALWILLVLMPIAWLFWILPGLNKQWGNWWSSFLKWVFFAPAFAFFFYLTLMTIGHVNEKGEVVGGFLSNVYSKVPLGQNEEWPDAFFSSSELILQYIFLILLLVASIVVAQKAGVYGAGYAMSTVKWVGKGAAGGASRWLATGAKMPKWMGGGLMTKGVRKLGLERAARGLETIGRAKQKAALWTSPGAWRRTWPAYRKEIEARAYARPTGNLRDQLGFVLSLGKERTRFGEQAEEAEVNRRKKEISDTGRATEFLLDGLQKSAAAGNKIDTSAYIRLLFEQNDQNEIIKQTIFGSKEVLGEKQAGIVSDENVTKAVYAALERAGFSEEGAAKIAMDLGNISFASGNYMTFGMGKYDIEKGRFRKTSIKEQREGGIAKASNLEAQQKTRGWHWNSLMEEVPRTKENPLGIGRLHDGGRELLKGITAGDIEQLNRTRGDFQIKAGSETGIEDMRKFADELEATDSVQAGLIKRFAAQLHLLRTGEIPTSWYNEDKYGELRWKPKK</sequence>
<organism evidence="2 3">
    <name type="scientific">Candidatus Portnoybacteria bacterium RIFCSPLOWO2_01_FULL_43_11</name>
    <dbReference type="NCBI Taxonomy" id="1802000"/>
    <lineage>
        <taxon>Bacteria</taxon>
        <taxon>Candidatus Portnoyibacteriota</taxon>
    </lineage>
</organism>
<feature type="transmembrane region" description="Helical" evidence="1">
    <location>
        <begin position="302"/>
        <end position="323"/>
    </location>
</feature>
<dbReference type="EMBL" id="MHNE01000028">
    <property type="protein sequence ID" value="OGZ37997.1"/>
    <property type="molecule type" value="Genomic_DNA"/>
</dbReference>
<dbReference type="Proteomes" id="UP000178787">
    <property type="component" value="Unassembled WGS sequence"/>
</dbReference>
<evidence type="ECO:0000313" key="2">
    <source>
        <dbReference type="EMBL" id="OGZ37997.1"/>
    </source>
</evidence>
<feature type="transmembrane region" description="Helical" evidence="1">
    <location>
        <begin position="362"/>
        <end position="380"/>
    </location>
</feature>
<accession>A0A1G2FJI3</accession>
<evidence type="ECO:0000256" key="1">
    <source>
        <dbReference type="SAM" id="Phobius"/>
    </source>
</evidence>
<keyword evidence="1" id="KW-0812">Transmembrane</keyword>
<dbReference type="STRING" id="1802000.A3A94_01450"/>
<comment type="caution">
    <text evidence="2">The sequence shown here is derived from an EMBL/GenBank/DDBJ whole genome shotgun (WGS) entry which is preliminary data.</text>
</comment>
<dbReference type="AlphaFoldDB" id="A0A1G2FJI3"/>
<feature type="transmembrane region" description="Helical" evidence="1">
    <location>
        <begin position="72"/>
        <end position="93"/>
    </location>
</feature>
<feature type="transmembrane region" description="Helical" evidence="1">
    <location>
        <begin position="47"/>
        <end position="66"/>
    </location>
</feature>
<feature type="transmembrane region" description="Helical" evidence="1">
    <location>
        <begin position="270"/>
        <end position="290"/>
    </location>
</feature>
<feature type="transmembrane region" description="Helical" evidence="1">
    <location>
        <begin position="240"/>
        <end position="264"/>
    </location>
</feature>
<keyword evidence="1" id="KW-1133">Transmembrane helix</keyword>
<evidence type="ECO:0000313" key="3">
    <source>
        <dbReference type="Proteomes" id="UP000178787"/>
    </source>
</evidence>